<proteinExistence type="predicted"/>
<dbReference type="Proteomes" id="UP000249661">
    <property type="component" value="Unassembled WGS sequence"/>
</dbReference>
<accession>A0ACD1HFV0</accession>
<name>A0ACD1HFV0_9EURO</name>
<sequence>MAVFAESAMIPKDLSAFNMGRGAYDTTGVKKPAKKLLVVFLHLVQGPWSFNVTAMKSNFFCITTYLIFLRSSLATSVFGIFDSVPNHVLVLSTITSIMD</sequence>
<evidence type="ECO:0000313" key="1">
    <source>
        <dbReference type="EMBL" id="RAH72295.1"/>
    </source>
</evidence>
<reference evidence="1" key="1">
    <citation type="submission" date="2018-02" db="EMBL/GenBank/DDBJ databases">
        <title>The genomes of Aspergillus section Nigri reveals drivers in fungal speciation.</title>
        <authorList>
            <consortium name="DOE Joint Genome Institute"/>
            <person name="Vesth T.C."/>
            <person name="Nybo J."/>
            <person name="Theobald S."/>
            <person name="Brandl J."/>
            <person name="Frisvad J.C."/>
            <person name="Nielsen K.F."/>
            <person name="Lyhne E.K."/>
            <person name="Kogle M.E."/>
            <person name="Kuo A."/>
            <person name="Riley R."/>
            <person name="Clum A."/>
            <person name="Nolan M."/>
            <person name="Lipzen A."/>
            <person name="Salamov A."/>
            <person name="Henrissat B."/>
            <person name="Wiebenga A."/>
            <person name="De vries R.P."/>
            <person name="Grigoriev I.V."/>
            <person name="Mortensen U.H."/>
            <person name="Andersen M.R."/>
            <person name="Baker S.E."/>
        </authorList>
    </citation>
    <scope>NUCLEOTIDE SEQUENCE</scope>
    <source>
        <strain evidence="1">CBS 121060</strain>
    </source>
</reference>
<dbReference type="EMBL" id="KZ824944">
    <property type="protein sequence ID" value="RAH72295.1"/>
    <property type="molecule type" value="Genomic_DNA"/>
</dbReference>
<organism evidence="1 2">
    <name type="scientific">Aspergillus aculeatinus CBS 121060</name>
    <dbReference type="NCBI Taxonomy" id="1448322"/>
    <lineage>
        <taxon>Eukaryota</taxon>
        <taxon>Fungi</taxon>
        <taxon>Dikarya</taxon>
        <taxon>Ascomycota</taxon>
        <taxon>Pezizomycotina</taxon>
        <taxon>Eurotiomycetes</taxon>
        <taxon>Eurotiomycetidae</taxon>
        <taxon>Eurotiales</taxon>
        <taxon>Aspergillaceae</taxon>
        <taxon>Aspergillus</taxon>
        <taxon>Aspergillus subgen. Circumdati</taxon>
    </lineage>
</organism>
<gene>
    <name evidence="1" type="ORF">BO66DRAFT_436375</name>
</gene>
<keyword evidence="2" id="KW-1185">Reference proteome</keyword>
<protein>
    <submittedName>
        <fullName evidence="1">Uncharacterized protein</fullName>
    </submittedName>
</protein>
<evidence type="ECO:0000313" key="2">
    <source>
        <dbReference type="Proteomes" id="UP000249661"/>
    </source>
</evidence>